<dbReference type="EMBL" id="JACPNR010000006">
    <property type="protein sequence ID" value="MBI2678257.1"/>
    <property type="molecule type" value="Genomic_DNA"/>
</dbReference>
<sequence length="68" mass="7747">MKKNKRKNESSDPDMLPEYDFTGAVRGKYYGKLTRDSKIIVIGKPAATKRRAAQSAKLLRNGKKRRHA</sequence>
<feature type="region of interest" description="Disordered" evidence="1">
    <location>
        <begin position="46"/>
        <end position="68"/>
    </location>
</feature>
<evidence type="ECO:0000256" key="1">
    <source>
        <dbReference type="SAM" id="MobiDB-lite"/>
    </source>
</evidence>
<organism evidence="2 3">
    <name type="scientific">Candidatus Korobacter versatilis</name>
    <dbReference type="NCBI Taxonomy" id="658062"/>
    <lineage>
        <taxon>Bacteria</taxon>
        <taxon>Pseudomonadati</taxon>
        <taxon>Acidobacteriota</taxon>
        <taxon>Terriglobia</taxon>
        <taxon>Terriglobales</taxon>
        <taxon>Candidatus Korobacteraceae</taxon>
        <taxon>Candidatus Korobacter</taxon>
    </lineage>
</organism>
<proteinExistence type="predicted"/>
<dbReference type="AlphaFoldDB" id="A0A932A813"/>
<name>A0A932A813_9BACT</name>
<gene>
    <name evidence="2" type="ORF">HYX28_05710</name>
</gene>
<protein>
    <submittedName>
        <fullName evidence="2">Uncharacterized protein</fullName>
    </submittedName>
</protein>
<evidence type="ECO:0000313" key="2">
    <source>
        <dbReference type="EMBL" id="MBI2678257.1"/>
    </source>
</evidence>
<dbReference type="Proteomes" id="UP000779809">
    <property type="component" value="Unassembled WGS sequence"/>
</dbReference>
<reference evidence="2" key="1">
    <citation type="submission" date="2020-07" db="EMBL/GenBank/DDBJ databases">
        <title>Huge and variable diversity of episymbiotic CPR bacteria and DPANN archaea in groundwater ecosystems.</title>
        <authorList>
            <person name="He C.Y."/>
            <person name="Keren R."/>
            <person name="Whittaker M."/>
            <person name="Farag I.F."/>
            <person name="Doudna J."/>
            <person name="Cate J.H.D."/>
            <person name="Banfield J.F."/>
        </authorList>
    </citation>
    <scope>NUCLEOTIDE SEQUENCE</scope>
    <source>
        <strain evidence="2">NC_groundwater_580_Pr5_B-0.1um_64_19</strain>
    </source>
</reference>
<accession>A0A932A813</accession>
<comment type="caution">
    <text evidence="2">The sequence shown here is derived from an EMBL/GenBank/DDBJ whole genome shotgun (WGS) entry which is preliminary data.</text>
</comment>
<evidence type="ECO:0000313" key="3">
    <source>
        <dbReference type="Proteomes" id="UP000779809"/>
    </source>
</evidence>